<proteinExistence type="predicted"/>
<evidence type="ECO:0000313" key="2">
    <source>
        <dbReference type="Proteomes" id="UP000199488"/>
    </source>
</evidence>
<organism evidence="1 2">
    <name type="scientific">Marinococcus luteus</name>
    <dbReference type="NCBI Taxonomy" id="1122204"/>
    <lineage>
        <taxon>Bacteria</taxon>
        <taxon>Bacillati</taxon>
        <taxon>Bacillota</taxon>
        <taxon>Bacilli</taxon>
        <taxon>Bacillales</taxon>
        <taxon>Bacillaceae</taxon>
        <taxon>Marinococcus</taxon>
    </lineage>
</organism>
<evidence type="ECO:0000313" key="1">
    <source>
        <dbReference type="EMBL" id="SDW23822.1"/>
    </source>
</evidence>
<reference evidence="1 2" key="1">
    <citation type="submission" date="2016-10" db="EMBL/GenBank/DDBJ databases">
        <authorList>
            <person name="de Groot N.N."/>
        </authorList>
    </citation>
    <scope>NUCLEOTIDE SEQUENCE [LARGE SCALE GENOMIC DNA]</scope>
    <source>
        <strain evidence="1 2">DSM 23126</strain>
    </source>
</reference>
<dbReference type="RefSeq" id="WP_176967642.1">
    <property type="nucleotide sequence ID" value="NZ_FNNC01000001.1"/>
</dbReference>
<dbReference type="AlphaFoldDB" id="A0A1H2RWF5"/>
<dbReference type="EMBL" id="FNNC01000001">
    <property type="protein sequence ID" value="SDW23822.1"/>
    <property type="molecule type" value="Genomic_DNA"/>
</dbReference>
<protein>
    <submittedName>
        <fullName evidence="1">Uncharacterized protein</fullName>
    </submittedName>
</protein>
<gene>
    <name evidence="1" type="ORF">SAMN05421781_0942</name>
</gene>
<dbReference type="STRING" id="1122204.SAMN05421781_0942"/>
<keyword evidence="2" id="KW-1185">Reference proteome</keyword>
<name>A0A1H2RWF5_9BACI</name>
<sequence length="50" mass="6009">MQTSHDYFSERISVLEKRLTDLEMHKEEDIASLLQLLRQSRPSRKEKTYA</sequence>
<accession>A0A1H2RWF5</accession>
<dbReference type="Proteomes" id="UP000199488">
    <property type="component" value="Unassembled WGS sequence"/>
</dbReference>